<reference evidence="1 2" key="1">
    <citation type="journal article" date="2019" name="Sci. Rep.">
        <title>Orb-weaving spider Araneus ventricosus genome elucidates the spidroin gene catalogue.</title>
        <authorList>
            <person name="Kono N."/>
            <person name="Nakamura H."/>
            <person name="Ohtoshi R."/>
            <person name="Moran D.A.P."/>
            <person name="Shinohara A."/>
            <person name="Yoshida Y."/>
            <person name="Fujiwara M."/>
            <person name="Mori M."/>
            <person name="Tomita M."/>
            <person name="Arakawa K."/>
        </authorList>
    </citation>
    <scope>NUCLEOTIDE SEQUENCE [LARGE SCALE GENOMIC DNA]</scope>
</reference>
<evidence type="ECO:0000313" key="2">
    <source>
        <dbReference type="Proteomes" id="UP000499080"/>
    </source>
</evidence>
<dbReference type="EMBL" id="BGPR01000015">
    <property type="protein sequence ID" value="GBL78266.1"/>
    <property type="molecule type" value="Genomic_DNA"/>
</dbReference>
<sequence>MVVETFESSVHQFIETGREEIRVQVVEPLNDAFLDIGIGSEMAKCQVLLQESEEMKITWCKNRSRNSCAELSSTSTKETLEHPPYICHLTVVQNYEVRPKIALVLLQNRT</sequence>
<dbReference type="Proteomes" id="UP000499080">
    <property type="component" value="Unassembled WGS sequence"/>
</dbReference>
<proteinExistence type="predicted"/>
<evidence type="ECO:0000313" key="1">
    <source>
        <dbReference type="EMBL" id="GBL78266.1"/>
    </source>
</evidence>
<name>A0A4Y2AG99_ARAVE</name>
<organism evidence="1 2">
    <name type="scientific">Araneus ventricosus</name>
    <name type="common">Orbweaver spider</name>
    <name type="synonym">Epeira ventricosa</name>
    <dbReference type="NCBI Taxonomy" id="182803"/>
    <lineage>
        <taxon>Eukaryota</taxon>
        <taxon>Metazoa</taxon>
        <taxon>Ecdysozoa</taxon>
        <taxon>Arthropoda</taxon>
        <taxon>Chelicerata</taxon>
        <taxon>Arachnida</taxon>
        <taxon>Araneae</taxon>
        <taxon>Araneomorphae</taxon>
        <taxon>Entelegynae</taxon>
        <taxon>Araneoidea</taxon>
        <taxon>Araneidae</taxon>
        <taxon>Araneus</taxon>
    </lineage>
</organism>
<accession>A0A4Y2AG99</accession>
<protein>
    <submittedName>
        <fullName evidence="1">Uncharacterized protein</fullName>
    </submittedName>
</protein>
<comment type="caution">
    <text evidence="1">The sequence shown here is derived from an EMBL/GenBank/DDBJ whole genome shotgun (WGS) entry which is preliminary data.</text>
</comment>
<gene>
    <name evidence="1" type="ORF">AVEN_42814_1</name>
</gene>
<keyword evidence="2" id="KW-1185">Reference proteome</keyword>
<dbReference type="AlphaFoldDB" id="A0A4Y2AG99"/>